<keyword evidence="3" id="KW-1185">Reference proteome</keyword>
<sequence>MKDTAKATSRSISCGRWLGQILHIQPLRSTSARREKERNLCQNLLEQSRKLIKKYNRQVTLHYLLESAQRCKDGSTNPDTVLPLWRSDNLDLHAAWRERSDLLAHAVRDAREHGGSTTENNVAIQILSDINITLHDGVVCCLMDARGFHANDGRLEHDLRASEAL</sequence>
<dbReference type="EnsemblPlants" id="OB10G22510.1">
    <property type="protein sequence ID" value="OB10G22510.1"/>
    <property type="gene ID" value="OB10G22510"/>
</dbReference>
<dbReference type="Gramene" id="OB10G22510.1">
    <property type="protein sequence ID" value="OB10G22510.1"/>
    <property type="gene ID" value="OB10G22510"/>
</dbReference>
<protein>
    <submittedName>
        <fullName evidence="2">Uncharacterized protein</fullName>
    </submittedName>
</protein>
<evidence type="ECO:0000256" key="1">
    <source>
        <dbReference type="SAM" id="Coils"/>
    </source>
</evidence>
<dbReference type="HOGENOM" id="CLU_1615107_0_0_1"/>
<name>J3N403_ORYBR</name>
<evidence type="ECO:0000313" key="2">
    <source>
        <dbReference type="EnsemblPlants" id="OB10G22510.1"/>
    </source>
</evidence>
<evidence type="ECO:0000313" key="3">
    <source>
        <dbReference type="Proteomes" id="UP000006038"/>
    </source>
</evidence>
<reference evidence="2" key="1">
    <citation type="journal article" date="2013" name="Nat. Commun.">
        <title>Whole-genome sequencing of Oryza brachyantha reveals mechanisms underlying Oryza genome evolution.</title>
        <authorList>
            <person name="Chen J."/>
            <person name="Huang Q."/>
            <person name="Gao D."/>
            <person name="Wang J."/>
            <person name="Lang Y."/>
            <person name="Liu T."/>
            <person name="Li B."/>
            <person name="Bai Z."/>
            <person name="Luis Goicoechea J."/>
            <person name="Liang C."/>
            <person name="Chen C."/>
            <person name="Zhang W."/>
            <person name="Sun S."/>
            <person name="Liao Y."/>
            <person name="Zhang X."/>
            <person name="Yang L."/>
            <person name="Song C."/>
            <person name="Wang M."/>
            <person name="Shi J."/>
            <person name="Liu G."/>
            <person name="Liu J."/>
            <person name="Zhou H."/>
            <person name="Zhou W."/>
            <person name="Yu Q."/>
            <person name="An N."/>
            <person name="Chen Y."/>
            <person name="Cai Q."/>
            <person name="Wang B."/>
            <person name="Liu B."/>
            <person name="Min J."/>
            <person name="Huang Y."/>
            <person name="Wu H."/>
            <person name="Li Z."/>
            <person name="Zhang Y."/>
            <person name="Yin Y."/>
            <person name="Song W."/>
            <person name="Jiang J."/>
            <person name="Jackson S.A."/>
            <person name="Wing R.A."/>
            <person name="Wang J."/>
            <person name="Chen M."/>
        </authorList>
    </citation>
    <scope>NUCLEOTIDE SEQUENCE [LARGE SCALE GENOMIC DNA]</scope>
    <source>
        <strain evidence="2">cv. IRGC 101232</strain>
    </source>
</reference>
<reference evidence="2" key="2">
    <citation type="submission" date="2013-04" db="UniProtKB">
        <authorList>
            <consortium name="EnsemblPlants"/>
        </authorList>
    </citation>
    <scope>IDENTIFICATION</scope>
</reference>
<dbReference type="Proteomes" id="UP000006038">
    <property type="component" value="Chromosome 10"/>
</dbReference>
<accession>J3N403</accession>
<feature type="coiled-coil region" evidence="1">
    <location>
        <begin position="27"/>
        <end position="54"/>
    </location>
</feature>
<keyword evidence="1" id="KW-0175">Coiled coil</keyword>
<proteinExistence type="predicted"/>
<organism evidence="2">
    <name type="scientific">Oryza brachyantha</name>
    <name type="common">malo sina</name>
    <dbReference type="NCBI Taxonomy" id="4533"/>
    <lineage>
        <taxon>Eukaryota</taxon>
        <taxon>Viridiplantae</taxon>
        <taxon>Streptophyta</taxon>
        <taxon>Embryophyta</taxon>
        <taxon>Tracheophyta</taxon>
        <taxon>Spermatophyta</taxon>
        <taxon>Magnoliopsida</taxon>
        <taxon>Liliopsida</taxon>
        <taxon>Poales</taxon>
        <taxon>Poaceae</taxon>
        <taxon>BOP clade</taxon>
        <taxon>Oryzoideae</taxon>
        <taxon>Oryzeae</taxon>
        <taxon>Oryzinae</taxon>
        <taxon>Oryza</taxon>
    </lineage>
</organism>
<dbReference type="AlphaFoldDB" id="J3N403"/>